<keyword evidence="1" id="KW-1133">Transmembrane helix</keyword>
<proteinExistence type="predicted"/>
<accession>A0A1B8QDL3</accession>
<dbReference type="Proteomes" id="UP000092508">
    <property type="component" value="Unassembled WGS sequence"/>
</dbReference>
<name>A0A1B8QDL3_9GAMM</name>
<keyword evidence="1" id="KW-0812">Transmembrane</keyword>
<protein>
    <submittedName>
        <fullName evidence="2">Uncharacterized protein</fullName>
    </submittedName>
</protein>
<evidence type="ECO:0000313" key="3">
    <source>
        <dbReference type="Proteomes" id="UP000092508"/>
    </source>
</evidence>
<feature type="transmembrane region" description="Helical" evidence="1">
    <location>
        <begin position="307"/>
        <end position="325"/>
    </location>
</feature>
<feature type="transmembrane region" description="Helical" evidence="1">
    <location>
        <begin position="33"/>
        <end position="57"/>
    </location>
</feature>
<evidence type="ECO:0000313" key="2">
    <source>
        <dbReference type="EMBL" id="OBX79716.1"/>
    </source>
</evidence>
<evidence type="ECO:0000256" key="1">
    <source>
        <dbReference type="SAM" id="Phobius"/>
    </source>
</evidence>
<feature type="transmembrane region" description="Helical" evidence="1">
    <location>
        <begin position="216"/>
        <end position="239"/>
    </location>
</feature>
<dbReference type="AlphaFoldDB" id="A0A1B8QDL3"/>
<feature type="transmembrane region" description="Helical" evidence="1">
    <location>
        <begin position="176"/>
        <end position="196"/>
    </location>
</feature>
<feature type="transmembrane region" description="Helical" evidence="1">
    <location>
        <begin position="346"/>
        <end position="367"/>
    </location>
</feature>
<organism evidence="2 3">
    <name type="scientific">Faucicola atlantae</name>
    <dbReference type="NCBI Taxonomy" id="34059"/>
    <lineage>
        <taxon>Bacteria</taxon>
        <taxon>Pseudomonadati</taxon>
        <taxon>Pseudomonadota</taxon>
        <taxon>Gammaproteobacteria</taxon>
        <taxon>Moraxellales</taxon>
        <taxon>Moraxellaceae</taxon>
        <taxon>Faucicola</taxon>
    </lineage>
</organism>
<keyword evidence="1" id="KW-0472">Membrane</keyword>
<dbReference type="SUPFAM" id="SSF161070">
    <property type="entry name" value="SNF-like"/>
    <property type="match status" value="1"/>
</dbReference>
<dbReference type="STRING" id="34059.A9308_05400"/>
<comment type="caution">
    <text evidence="2">The sequence shown here is derived from an EMBL/GenBank/DDBJ whole genome shotgun (WGS) entry which is preliminary data.</text>
</comment>
<dbReference type="OrthoDB" id="6650147at2"/>
<feature type="transmembrane region" description="Helical" evidence="1">
    <location>
        <begin position="119"/>
        <end position="137"/>
    </location>
</feature>
<feature type="transmembrane region" description="Helical" evidence="1">
    <location>
        <begin position="251"/>
        <end position="269"/>
    </location>
</feature>
<sequence>MTQSRLQPLLIAALLPLLGFAWFSRPVAGQVDFWLLWLVAMTLVGLPLVFAEVALAQRSRLVPLVGLPKLTREADVPTVWRGFGWLTIVLLALVGGHLLASAGEVLQPILAGQHANGGMAMPVLLAILLLITMAASLAKRWMGWAALVLSTLALITARVHDPSTMWQMTSTSLAEWSLAVVLALVCVGAGTGLFWYSRAQQLQIAGLSDHQASQALVISASRAVLPIWAVQLVVGGLVAMSVAPTTTFARISYALAMLAGSGYLLATLTEQVALFTVQRRFHLLAMVGLAVVMYVLALLPTTWLNQLLILISFISAIWLAVFAGWQMKISHLRKAMNFGSEATYNLWRIAVRIIVPLAILLAVIGWIGSLLM</sequence>
<dbReference type="EMBL" id="LZMZ01000011">
    <property type="protein sequence ID" value="OBX79716.1"/>
    <property type="molecule type" value="Genomic_DNA"/>
</dbReference>
<feature type="transmembrane region" description="Helical" evidence="1">
    <location>
        <begin position="281"/>
        <end position="301"/>
    </location>
</feature>
<reference evidence="2 3" key="1">
    <citation type="submission" date="2016-06" db="EMBL/GenBank/DDBJ databases">
        <title>Draft genome of Moraxella atlantae CCUG 66109.</title>
        <authorList>
            <person name="Salva-Serra F."/>
            <person name="Engstrom-Jakobsson H."/>
            <person name="Thorell K."/>
            <person name="Gonzales-Siles L."/>
            <person name="Karlsson R."/>
            <person name="Boulund F."/>
            <person name="Engstrand L."/>
            <person name="Kristiansson E."/>
            <person name="Moore E."/>
        </authorList>
    </citation>
    <scope>NUCLEOTIDE SEQUENCE [LARGE SCALE GENOMIC DNA]</scope>
    <source>
        <strain evidence="2 3">CCUG 66109</strain>
    </source>
</reference>
<feature type="transmembrane region" description="Helical" evidence="1">
    <location>
        <begin position="144"/>
        <end position="160"/>
    </location>
</feature>
<gene>
    <name evidence="2" type="ORF">A9308_05400</name>
</gene>
<feature type="transmembrane region" description="Helical" evidence="1">
    <location>
        <begin position="78"/>
        <end position="99"/>
    </location>
</feature>
<dbReference type="RefSeq" id="WP_067235791.1">
    <property type="nucleotide sequence ID" value="NZ_LZMZ01000011.1"/>
</dbReference>
<dbReference type="InterPro" id="IPR037272">
    <property type="entry name" value="SNS_sf"/>
</dbReference>